<comment type="caution">
    <text evidence="2">The sequence shown here is derived from an EMBL/GenBank/DDBJ whole genome shotgun (WGS) entry which is preliminary data.</text>
</comment>
<reference evidence="2" key="1">
    <citation type="journal article" date="2014" name="Int. J. Syst. Evol. Microbiol.">
        <title>Complete genome sequence of Corynebacterium casei LMG S-19264T (=DSM 44701T), isolated from a smear-ripened cheese.</title>
        <authorList>
            <consortium name="US DOE Joint Genome Institute (JGI-PGF)"/>
            <person name="Walter F."/>
            <person name="Albersmeier A."/>
            <person name="Kalinowski J."/>
            <person name="Ruckert C."/>
        </authorList>
    </citation>
    <scope>NUCLEOTIDE SEQUENCE</scope>
    <source>
        <strain evidence="2">JCM 4059</strain>
    </source>
</reference>
<dbReference type="SMART" id="SM00564">
    <property type="entry name" value="PQQ"/>
    <property type="match status" value="6"/>
</dbReference>
<evidence type="ECO:0000313" key="2">
    <source>
        <dbReference type="EMBL" id="GHF67071.1"/>
    </source>
</evidence>
<feature type="domain" description="Pyrrolo-quinoline quinone repeat" evidence="1">
    <location>
        <begin position="279"/>
        <end position="337"/>
    </location>
</feature>
<name>A0A919B9C1_9ACTN</name>
<dbReference type="Pfam" id="PF13360">
    <property type="entry name" value="PQQ_2"/>
    <property type="match status" value="3"/>
</dbReference>
<dbReference type="InterPro" id="IPR011047">
    <property type="entry name" value="Quinoprotein_ADH-like_sf"/>
</dbReference>
<dbReference type="Gene3D" id="2.130.10.10">
    <property type="entry name" value="YVTN repeat-like/Quinoprotein amine dehydrogenase"/>
    <property type="match status" value="2"/>
</dbReference>
<dbReference type="InterPro" id="IPR011044">
    <property type="entry name" value="Quino_amine_DH_bsu"/>
</dbReference>
<proteinExistence type="predicted"/>
<dbReference type="SUPFAM" id="SSF50969">
    <property type="entry name" value="YVTN repeat-like/Quinoprotein amine dehydrogenase"/>
    <property type="match status" value="1"/>
</dbReference>
<feature type="domain" description="Pyrrolo-quinoline quinone repeat" evidence="1">
    <location>
        <begin position="355"/>
        <end position="423"/>
    </location>
</feature>
<dbReference type="PANTHER" id="PTHR34512">
    <property type="entry name" value="CELL SURFACE PROTEIN"/>
    <property type="match status" value="1"/>
</dbReference>
<dbReference type="InterPro" id="IPR006311">
    <property type="entry name" value="TAT_signal"/>
</dbReference>
<dbReference type="Proteomes" id="UP000638313">
    <property type="component" value="Unassembled WGS sequence"/>
</dbReference>
<dbReference type="SUPFAM" id="SSF50998">
    <property type="entry name" value="Quinoprotein alcohol dehydrogenase-like"/>
    <property type="match status" value="1"/>
</dbReference>
<dbReference type="InterPro" id="IPR002372">
    <property type="entry name" value="PQQ_rpt_dom"/>
</dbReference>
<dbReference type="AlphaFoldDB" id="A0A919B9C1"/>
<protein>
    <recommendedName>
        <fullName evidence="1">Pyrrolo-quinoline quinone repeat domain-containing protein</fullName>
    </recommendedName>
</protein>
<evidence type="ECO:0000259" key="1">
    <source>
        <dbReference type="Pfam" id="PF13360"/>
    </source>
</evidence>
<accession>A0A919B9C1</accession>
<evidence type="ECO:0000313" key="3">
    <source>
        <dbReference type="Proteomes" id="UP000638313"/>
    </source>
</evidence>
<dbReference type="InterPro" id="IPR018391">
    <property type="entry name" value="PQQ_b-propeller_rpt"/>
</dbReference>
<dbReference type="EMBL" id="BNBD01000016">
    <property type="protein sequence ID" value="GHF67071.1"/>
    <property type="molecule type" value="Genomic_DNA"/>
</dbReference>
<gene>
    <name evidence="2" type="ORF">GCM10010218_55680</name>
</gene>
<reference evidence="2" key="2">
    <citation type="submission" date="2020-09" db="EMBL/GenBank/DDBJ databases">
        <authorList>
            <person name="Sun Q."/>
            <person name="Ohkuma M."/>
        </authorList>
    </citation>
    <scope>NUCLEOTIDE SEQUENCE</scope>
    <source>
        <strain evidence="2">JCM 4059</strain>
    </source>
</reference>
<organism evidence="2 3">
    <name type="scientific">Streptomyces mashuensis</name>
    <dbReference type="NCBI Taxonomy" id="33904"/>
    <lineage>
        <taxon>Bacteria</taxon>
        <taxon>Bacillati</taxon>
        <taxon>Actinomycetota</taxon>
        <taxon>Actinomycetes</taxon>
        <taxon>Kitasatosporales</taxon>
        <taxon>Streptomycetaceae</taxon>
        <taxon>Streptomyces</taxon>
    </lineage>
</organism>
<dbReference type="PROSITE" id="PS51318">
    <property type="entry name" value="TAT"/>
    <property type="match status" value="1"/>
</dbReference>
<keyword evidence="3" id="KW-1185">Reference proteome</keyword>
<dbReference type="InterPro" id="IPR015943">
    <property type="entry name" value="WD40/YVTN_repeat-like_dom_sf"/>
</dbReference>
<dbReference type="PANTHER" id="PTHR34512:SF30">
    <property type="entry name" value="OUTER MEMBRANE PROTEIN ASSEMBLY FACTOR BAMB"/>
    <property type="match status" value="1"/>
</dbReference>
<feature type="domain" description="Pyrrolo-quinoline quinone repeat" evidence="1">
    <location>
        <begin position="48"/>
        <end position="187"/>
    </location>
</feature>
<sequence>MPLNPNIRRPSRRAFLLTAAAGALGAGTYTGWQLMQDEDVPAPPLRTPLWTFEADDDLRSDWARDGHRLFASTKYPPRLLAVDAAGGRPGWKVQVGKEYREGGPLAVADGTVYQVAEDGVVRAHRAEDGQESWSAGPVGTGTPRTPLVLGSTVCVHLMASTDDDGPFAPGVLCGLDADTGRERWTAPPSRIFMALPKQQLLLARTGELAGGQSDTRPVGALDPRTGTARWKASAFGGEDAVALAPDGGTVYLLDEQHRLCAYSTEAGERRWRADAMDGVITATKDGSTVYVCTYRGELAAYDAANGEQRWRRTVTKDVCRPVPVQHDGRVFLTSGEGLGHEGVGDLLGELFGMGGERGYVLALSADSGKKLWRTDRLQTCWSAPCAAGEDVIVAHGSAWWAYSARTGKPTWRVDTGDSYSGSFEVVSGVMYGIAAKAIQAVQL</sequence>